<dbReference type="InterPro" id="IPR036398">
    <property type="entry name" value="CA_dom_sf"/>
</dbReference>
<reference evidence="3" key="1">
    <citation type="submission" date="2021-01" db="EMBL/GenBank/DDBJ databases">
        <authorList>
            <person name="Corre E."/>
            <person name="Pelletier E."/>
            <person name="Niang G."/>
            <person name="Scheremetjew M."/>
            <person name="Finn R."/>
            <person name="Kale V."/>
            <person name="Holt S."/>
            <person name="Cochrane G."/>
            <person name="Meng A."/>
            <person name="Brown T."/>
            <person name="Cohen L."/>
        </authorList>
    </citation>
    <scope>NUCLEOTIDE SEQUENCE</scope>
    <source>
        <strain evidence="3">Ras09</strain>
    </source>
</reference>
<protein>
    <recommendedName>
        <fullName evidence="2">Alpha-carbonic anhydrase domain-containing protein</fullName>
    </recommendedName>
</protein>
<dbReference type="InterPro" id="IPR001148">
    <property type="entry name" value="CA_dom"/>
</dbReference>
<gene>
    <name evidence="3" type="ORF">SRAS04492_LOCUS7364</name>
</gene>
<feature type="transmembrane region" description="Helical" evidence="1">
    <location>
        <begin position="120"/>
        <end position="145"/>
    </location>
</feature>
<evidence type="ECO:0000259" key="2">
    <source>
        <dbReference type="PROSITE" id="PS51144"/>
    </source>
</evidence>
<evidence type="ECO:0000313" key="3">
    <source>
        <dbReference type="EMBL" id="CAE0235557.1"/>
    </source>
</evidence>
<keyword evidence="1" id="KW-0812">Transmembrane</keyword>
<sequence>MREFSDSVTQEQNQTISKFFSQLRLDLESMDEDETGPDEFGFVVDIGTLSFNELMSALNLKRRWAYLGNSSVPPCKKYVYWNVLQTVYPIEAKYFSLIKKKYEGRLNNARAIFPINKHNIVFISAIRLLATPLTALLAVASLTVFS</sequence>
<dbReference type="AlphaFoldDB" id="A0A7S3FX27"/>
<dbReference type="PROSITE" id="PS51144">
    <property type="entry name" value="ALPHA_CA_2"/>
    <property type="match status" value="1"/>
</dbReference>
<accession>A0A7S3FX27</accession>
<keyword evidence="1" id="KW-1133">Transmembrane helix</keyword>
<organism evidence="3">
    <name type="scientific">Strombidium rassoulzadegani</name>
    <dbReference type="NCBI Taxonomy" id="1082188"/>
    <lineage>
        <taxon>Eukaryota</taxon>
        <taxon>Sar</taxon>
        <taxon>Alveolata</taxon>
        <taxon>Ciliophora</taxon>
        <taxon>Intramacronucleata</taxon>
        <taxon>Spirotrichea</taxon>
        <taxon>Oligotrichia</taxon>
        <taxon>Strombidiidae</taxon>
        <taxon>Strombidium</taxon>
    </lineage>
</organism>
<dbReference type="EMBL" id="HBIA01014590">
    <property type="protein sequence ID" value="CAE0235557.1"/>
    <property type="molecule type" value="Transcribed_RNA"/>
</dbReference>
<dbReference type="Gene3D" id="3.10.200.10">
    <property type="entry name" value="Alpha carbonic anhydrase"/>
    <property type="match status" value="1"/>
</dbReference>
<name>A0A7S3FX27_9SPIT</name>
<feature type="domain" description="Alpha-carbonic anhydrase" evidence="2">
    <location>
        <begin position="1"/>
        <end position="124"/>
    </location>
</feature>
<evidence type="ECO:0000256" key="1">
    <source>
        <dbReference type="SAM" id="Phobius"/>
    </source>
</evidence>
<keyword evidence="1" id="KW-0472">Membrane</keyword>
<proteinExistence type="predicted"/>
<dbReference type="SUPFAM" id="SSF51069">
    <property type="entry name" value="Carbonic anhydrase"/>
    <property type="match status" value="1"/>
</dbReference>